<sequence>MYDASVACLPYPVGRVLCGAGRGAEGRRGGRKKKRAPPVLCYFSAAGYAGWRLRKVFPFQQ</sequence>
<name>A0A1E4T773_9ASCO</name>
<evidence type="ECO:0000313" key="2">
    <source>
        <dbReference type="Proteomes" id="UP000094801"/>
    </source>
</evidence>
<evidence type="ECO:0000313" key="1">
    <source>
        <dbReference type="EMBL" id="ODV87604.1"/>
    </source>
</evidence>
<dbReference type="AlphaFoldDB" id="A0A1E4T773"/>
<gene>
    <name evidence="1" type="ORF">CANARDRAFT_26981</name>
</gene>
<reference evidence="2" key="1">
    <citation type="submission" date="2016-04" db="EMBL/GenBank/DDBJ databases">
        <title>Comparative genomics of biotechnologically important yeasts.</title>
        <authorList>
            <consortium name="DOE Joint Genome Institute"/>
            <person name="Riley R."/>
            <person name="Haridas S."/>
            <person name="Wolfe K.H."/>
            <person name="Lopes M.R."/>
            <person name="Hittinger C.T."/>
            <person name="Goker M."/>
            <person name="Salamov A."/>
            <person name="Wisecaver J."/>
            <person name="Long T.M."/>
            <person name="Aerts A.L."/>
            <person name="Barry K."/>
            <person name="Choi C."/>
            <person name="Clum A."/>
            <person name="Coughlan A.Y."/>
            <person name="Deshpande S."/>
            <person name="Douglass A.P."/>
            <person name="Hanson S.J."/>
            <person name="Klenk H.-P."/>
            <person name="Labutti K."/>
            <person name="Lapidus A."/>
            <person name="Lindquist E."/>
            <person name="Lipzen A."/>
            <person name="Meier-Kolthoff J.P."/>
            <person name="Ohm R.A."/>
            <person name="Otillar R.P."/>
            <person name="Pangilinan J."/>
            <person name="Peng Y."/>
            <person name="Rokas A."/>
            <person name="Rosa C.A."/>
            <person name="Scheuner C."/>
            <person name="Sibirny A.A."/>
            <person name="Slot J.C."/>
            <person name="Stielow J.B."/>
            <person name="Sun H."/>
            <person name="Kurtzman C.P."/>
            <person name="Blackwell M."/>
            <person name="Grigoriev I.V."/>
            <person name="Jeffries T.W."/>
        </authorList>
    </citation>
    <scope>NUCLEOTIDE SEQUENCE [LARGE SCALE GENOMIC DNA]</scope>
    <source>
        <strain evidence="2">NRRL YB-2248</strain>
    </source>
</reference>
<protein>
    <submittedName>
        <fullName evidence="1">Uncharacterized protein</fullName>
    </submittedName>
</protein>
<proteinExistence type="predicted"/>
<accession>A0A1E4T773</accession>
<dbReference type="Proteomes" id="UP000094801">
    <property type="component" value="Unassembled WGS sequence"/>
</dbReference>
<organism evidence="1 2">
    <name type="scientific">[Candida] arabinofermentans NRRL YB-2248</name>
    <dbReference type="NCBI Taxonomy" id="983967"/>
    <lineage>
        <taxon>Eukaryota</taxon>
        <taxon>Fungi</taxon>
        <taxon>Dikarya</taxon>
        <taxon>Ascomycota</taxon>
        <taxon>Saccharomycotina</taxon>
        <taxon>Pichiomycetes</taxon>
        <taxon>Pichiales</taxon>
        <taxon>Pichiaceae</taxon>
        <taxon>Ogataea</taxon>
        <taxon>Ogataea/Candida clade</taxon>
    </lineage>
</organism>
<keyword evidence="2" id="KW-1185">Reference proteome</keyword>
<dbReference type="EMBL" id="KV453848">
    <property type="protein sequence ID" value="ODV87604.1"/>
    <property type="molecule type" value="Genomic_DNA"/>
</dbReference>